<feature type="domain" description="NAD(P)-binding" evidence="8">
    <location>
        <begin position="6"/>
        <end position="338"/>
    </location>
</feature>
<protein>
    <recommendedName>
        <fullName evidence="4 7">dTDP-glucose 4,6-dehydratase</fullName>
        <ecNumber evidence="4 7">4.2.1.46</ecNumber>
    </recommendedName>
</protein>
<dbReference type="Proteomes" id="UP000500938">
    <property type="component" value="Chromosome"/>
</dbReference>
<dbReference type="NCBIfam" id="TIGR01181">
    <property type="entry name" value="dTDP_gluc_dehyt"/>
    <property type="match status" value="1"/>
</dbReference>
<evidence type="ECO:0000256" key="3">
    <source>
        <dbReference type="ARBA" id="ARBA00008178"/>
    </source>
</evidence>
<dbReference type="Pfam" id="PF16363">
    <property type="entry name" value="GDP_Man_Dehyd"/>
    <property type="match status" value="1"/>
</dbReference>
<evidence type="ECO:0000313" key="10">
    <source>
        <dbReference type="Proteomes" id="UP000500938"/>
    </source>
</evidence>
<dbReference type="EMBL" id="CP053085">
    <property type="protein sequence ID" value="QJR36401.1"/>
    <property type="molecule type" value="Genomic_DNA"/>
</dbReference>
<dbReference type="KEGG" id="ggr:HKW67_13245"/>
<dbReference type="Gene3D" id="3.40.50.720">
    <property type="entry name" value="NAD(P)-binding Rossmann-like Domain"/>
    <property type="match status" value="1"/>
</dbReference>
<keyword evidence="5" id="KW-0520">NAD</keyword>
<dbReference type="Gene3D" id="3.90.25.10">
    <property type="entry name" value="UDP-galactose 4-epimerase, domain 1"/>
    <property type="match status" value="1"/>
</dbReference>
<dbReference type="RefSeq" id="WP_171225833.1">
    <property type="nucleotide sequence ID" value="NZ_CP053085.1"/>
</dbReference>
<dbReference type="PANTHER" id="PTHR43000">
    <property type="entry name" value="DTDP-D-GLUCOSE 4,6-DEHYDRATASE-RELATED"/>
    <property type="match status" value="1"/>
</dbReference>
<comment type="cofactor">
    <cofactor evidence="2 7">
        <name>NAD(+)</name>
        <dbReference type="ChEBI" id="CHEBI:57540"/>
    </cofactor>
</comment>
<evidence type="ECO:0000256" key="4">
    <source>
        <dbReference type="ARBA" id="ARBA00011990"/>
    </source>
</evidence>
<dbReference type="InterPro" id="IPR036291">
    <property type="entry name" value="NAD(P)-bd_dom_sf"/>
</dbReference>
<evidence type="ECO:0000259" key="8">
    <source>
        <dbReference type="Pfam" id="PF16363"/>
    </source>
</evidence>
<dbReference type="SUPFAM" id="SSF51735">
    <property type="entry name" value="NAD(P)-binding Rossmann-fold domains"/>
    <property type="match status" value="1"/>
</dbReference>
<dbReference type="EC" id="4.2.1.46" evidence="4 7"/>
<evidence type="ECO:0000313" key="9">
    <source>
        <dbReference type="EMBL" id="QJR36401.1"/>
    </source>
</evidence>
<evidence type="ECO:0000256" key="2">
    <source>
        <dbReference type="ARBA" id="ARBA00001911"/>
    </source>
</evidence>
<dbReference type="GO" id="GO:0008460">
    <property type="term" value="F:dTDP-glucose 4,6-dehydratase activity"/>
    <property type="evidence" value="ECO:0007669"/>
    <property type="project" value="UniProtKB-EC"/>
</dbReference>
<evidence type="ECO:0000256" key="6">
    <source>
        <dbReference type="ARBA" id="ARBA00023239"/>
    </source>
</evidence>
<accession>A0A6M4IW33</accession>
<name>A0A6M4IW33_9BACT</name>
<dbReference type="GO" id="GO:0009225">
    <property type="term" value="P:nucleotide-sugar metabolic process"/>
    <property type="evidence" value="ECO:0007669"/>
    <property type="project" value="InterPro"/>
</dbReference>
<sequence length="352" mass="38936">MSRSLLITGGAGFIGGNFVHYWSARYPADVVIVLDALTYAGNIATLRTLIDRGRVHFAHGDINDITLVDALLRQHDVDTVVHFAAETHVDRSITDPSAFVRTNVLGTQVLLEACRRVWCEHGAWRAGARFHHVSTDEVYGSLDADDPPFSETTPVAPNSPYAASKASADHFVRAYAHTYGMTASISNASNNYGPYHFPEKLIPLTIVNALHGERIPVYGDGQQIRDWLYVDDHCAAIDLILHSPHGSVTYNVGGRAEHRNLSIVRQLCALLDERFARDASLATSFPDCPASRGVDCASLITFVDDRLGHDRRYAVDPSRIAARLGFEPRETLASGLARTVDWFLTNEAWWQR</sequence>
<dbReference type="AlphaFoldDB" id="A0A6M4IW33"/>
<evidence type="ECO:0000256" key="7">
    <source>
        <dbReference type="RuleBase" id="RU004473"/>
    </source>
</evidence>
<gene>
    <name evidence="9" type="primary">rfbB</name>
    <name evidence="9" type="ORF">HKW67_13245</name>
</gene>
<evidence type="ECO:0000256" key="1">
    <source>
        <dbReference type="ARBA" id="ARBA00001539"/>
    </source>
</evidence>
<keyword evidence="6 7" id="KW-0456">Lyase</keyword>
<proteinExistence type="inferred from homology"/>
<evidence type="ECO:0000256" key="5">
    <source>
        <dbReference type="ARBA" id="ARBA00023027"/>
    </source>
</evidence>
<comment type="catalytic activity">
    <reaction evidence="1 7">
        <text>dTDP-alpha-D-glucose = dTDP-4-dehydro-6-deoxy-alpha-D-glucose + H2O</text>
        <dbReference type="Rhea" id="RHEA:17221"/>
        <dbReference type="ChEBI" id="CHEBI:15377"/>
        <dbReference type="ChEBI" id="CHEBI:57477"/>
        <dbReference type="ChEBI" id="CHEBI:57649"/>
        <dbReference type="EC" id="4.2.1.46"/>
    </reaction>
</comment>
<dbReference type="InterPro" id="IPR016040">
    <property type="entry name" value="NAD(P)-bd_dom"/>
</dbReference>
<organism evidence="9 10">
    <name type="scientific">Gemmatimonas groenlandica</name>
    <dbReference type="NCBI Taxonomy" id="2732249"/>
    <lineage>
        <taxon>Bacteria</taxon>
        <taxon>Pseudomonadati</taxon>
        <taxon>Gemmatimonadota</taxon>
        <taxon>Gemmatimonadia</taxon>
        <taxon>Gemmatimonadales</taxon>
        <taxon>Gemmatimonadaceae</taxon>
        <taxon>Gemmatimonas</taxon>
    </lineage>
</organism>
<comment type="similarity">
    <text evidence="3 7">Belongs to the NAD(P)-dependent epimerase/dehydratase family. dTDP-glucose dehydratase subfamily.</text>
</comment>
<reference evidence="9 10" key="1">
    <citation type="submission" date="2020-05" db="EMBL/GenBank/DDBJ databases">
        <title>Complete genome sequence of Gemmatimonas greenlandica TET16.</title>
        <authorList>
            <person name="Zeng Y."/>
        </authorList>
    </citation>
    <scope>NUCLEOTIDE SEQUENCE [LARGE SCALE GENOMIC DNA]</scope>
    <source>
        <strain evidence="9 10">TET16</strain>
    </source>
</reference>
<dbReference type="CDD" id="cd05246">
    <property type="entry name" value="dTDP_GD_SDR_e"/>
    <property type="match status" value="1"/>
</dbReference>
<keyword evidence="10" id="KW-1185">Reference proteome</keyword>
<dbReference type="InterPro" id="IPR005888">
    <property type="entry name" value="dTDP_Gluc_deHydtase"/>
</dbReference>